<reference evidence="3 4" key="1">
    <citation type="submission" date="2019-09" db="EMBL/GenBank/DDBJ databases">
        <authorList>
            <person name="Wang X."/>
        </authorList>
    </citation>
    <scope>NUCLEOTIDE SEQUENCE [LARGE SCALE GENOMIC DNA]</scope>
    <source>
        <strain evidence="3 4">CICC 11023</strain>
    </source>
</reference>
<gene>
    <name evidence="3" type="ORF">F3087_34090</name>
</gene>
<organism evidence="3 4">
    <name type="scientific">Nocardia colli</name>
    <dbReference type="NCBI Taxonomy" id="2545717"/>
    <lineage>
        <taxon>Bacteria</taxon>
        <taxon>Bacillati</taxon>
        <taxon>Actinomycetota</taxon>
        <taxon>Actinomycetes</taxon>
        <taxon>Mycobacteriales</taxon>
        <taxon>Nocardiaceae</taxon>
        <taxon>Nocardia</taxon>
    </lineage>
</organism>
<sequence length="208" mass="23482">MEPNIIRSVLLGIALGAGMFAALFVWGEYDPWNTLAGHLAKRRLTPGERAELERLNLERRARDTLYHALSEQDQRERDEHAALVAAGFNPDLLNTPEQVHSPRDLDLAGLVAEIEHAEHSYRHADHTLLYPHREALFQEFTRRNGWQARARLSRTDQLRLDIAFDRVVTTRNQPFDDADAPITTAYGSYPHPGFTGPDPAGRGTEIEG</sequence>
<dbReference type="OrthoDB" id="4571442at2"/>
<comment type="caution">
    <text evidence="3">The sequence shown here is derived from an EMBL/GenBank/DDBJ whole genome shotgun (WGS) entry which is preliminary data.</text>
</comment>
<evidence type="ECO:0000313" key="3">
    <source>
        <dbReference type="EMBL" id="KAA8884256.1"/>
    </source>
</evidence>
<dbReference type="Proteomes" id="UP000323876">
    <property type="component" value="Unassembled WGS sequence"/>
</dbReference>
<dbReference type="RefSeq" id="WP_150406235.1">
    <property type="nucleotide sequence ID" value="NZ_VXLC01000021.1"/>
</dbReference>
<feature type="transmembrane region" description="Helical" evidence="2">
    <location>
        <begin position="6"/>
        <end position="26"/>
    </location>
</feature>
<feature type="region of interest" description="Disordered" evidence="1">
    <location>
        <begin position="175"/>
        <end position="208"/>
    </location>
</feature>
<keyword evidence="2" id="KW-0472">Membrane</keyword>
<evidence type="ECO:0000256" key="2">
    <source>
        <dbReference type="SAM" id="Phobius"/>
    </source>
</evidence>
<keyword evidence="2" id="KW-0812">Transmembrane</keyword>
<dbReference type="AlphaFoldDB" id="A0A5N0E5L2"/>
<keyword evidence="2" id="KW-1133">Transmembrane helix</keyword>
<proteinExistence type="predicted"/>
<name>A0A5N0E5L2_9NOCA</name>
<evidence type="ECO:0000256" key="1">
    <source>
        <dbReference type="SAM" id="MobiDB-lite"/>
    </source>
</evidence>
<accession>A0A5N0E5L2</accession>
<protein>
    <submittedName>
        <fullName evidence="3">Uncharacterized protein</fullName>
    </submittedName>
</protein>
<evidence type="ECO:0000313" key="4">
    <source>
        <dbReference type="Proteomes" id="UP000323876"/>
    </source>
</evidence>
<keyword evidence="4" id="KW-1185">Reference proteome</keyword>
<dbReference type="EMBL" id="VXLC01000021">
    <property type="protein sequence ID" value="KAA8884256.1"/>
    <property type="molecule type" value="Genomic_DNA"/>
</dbReference>